<dbReference type="InterPro" id="IPR012132">
    <property type="entry name" value="GMC_OxRdtase"/>
</dbReference>
<dbReference type="GO" id="GO:0016614">
    <property type="term" value="F:oxidoreductase activity, acting on CH-OH group of donors"/>
    <property type="evidence" value="ECO:0007669"/>
    <property type="project" value="InterPro"/>
</dbReference>
<evidence type="ECO:0000313" key="13">
    <source>
        <dbReference type="EMBL" id="OSX62560.1"/>
    </source>
</evidence>
<dbReference type="RefSeq" id="XP_024339354.1">
    <property type="nucleotide sequence ID" value="XM_024485197.1"/>
</dbReference>
<protein>
    <recommendedName>
        <fullName evidence="11 12">Glucose-methanol-choline oxidoreductase N-terminal domain-containing protein</fullName>
    </recommendedName>
</protein>
<dbReference type="OrthoDB" id="269227at2759"/>
<dbReference type="Pfam" id="PF00732">
    <property type="entry name" value="GMC_oxred_N"/>
    <property type="match status" value="1"/>
</dbReference>
<dbReference type="PANTHER" id="PTHR11552:SF201">
    <property type="entry name" value="GLUCOSE-METHANOL-CHOLINE OXIDOREDUCTASE N-TERMINAL DOMAIN-CONTAINING PROTEIN"/>
    <property type="match status" value="1"/>
</dbReference>
<keyword evidence="4 10" id="KW-0732">Signal</keyword>
<keyword evidence="3 8" id="KW-0285">Flavoprotein</keyword>
<evidence type="ECO:0000256" key="9">
    <source>
        <dbReference type="SAM" id="MobiDB-lite"/>
    </source>
</evidence>
<name>A0A1X6N227_9APHY</name>
<dbReference type="Pfam" id="PF05199">
    <property type="entry name" value="GMC_oxred_C"/>
    <property type="match status" value="1"/>
</dbReference>
<dbReference type="PANTHER" id="PTHR11552">
    <property type="entry name" value="GLUCOSE-METHANOL-CHOLINE GMC OXIDOREDUCTASE"/>
    <property type="match status" value="1"/>
</dbReference>
<evidence type="ECO:0000256" key="3">
    <source>
        <dbReference type="ARBA" id="ARBA00022630"/>
    </source>
</evidence>
<reference evidence="13 14" key="1">
    <citation type="submission" date="2017-04" db="EMBL/GenBank/DDBJ databases">
        <title>Genome Sequence of the Model Brown-Rot Fungus Postia placenta SB12.</title>
        <authorList>
            <consortium name="DOE Joint Genome Institute"/>
            <person name="Gaskell J."/>
            <person name="Kersten P."/>
            <person name="Larrondo L.F."/>
            <person name="Canessa P."/>
            <person name="Martinez D."/>
            <person name="Hibbett D."/>
            <person name="Schmoll M."/>
            <person name="Kubicek C.P."/>
            <person name="Martinez A.T."/>
            <person name="Yadav J."/>
            <person name="Master E."/>
            <person name="Magnuson J.K."/>
            <person name="James T."/>
            <person name="Yaver D."/>
            <person name="Berka R."/>
            <person name="Labutti K."/>
            <person name="Lipzen A."/>
            <person name="Aerts A."/>
            <person name="Barry K."/>
            <person name="Henrissat B."/>
            <person name="Blanchette R."/>
            <person name="Grigoriev I."/>
            <person name="Cullen D."/>
        </authorList>
    </citation>
    <scope>NUCLEOTIDE SEQUENCE [LARGE SCALE GENOMIC DNA]</scope>
    <source>
        <strain evidence="13 14">MAD-698-R-SB12</strain>
    </source>
</reference>
<dbReference type="STRING" id="670580.A0A1X6N227"/>
<dbReference type="PROSITE" id="PS00623">
    <property type="entry name" value="GMC_OXRED_1"/>
    <property type="match status" value="1"/>
</dbReference>
<comment type="cofactor">
    <cofactor evidence="1 7">
        <name>FAD</name>
        <dbReference type="ChEBI" id="CHEBI:57692"/>
    </cofactor>
</comment>
<evidence type="ECO:0000256" key="7">
    <source>
        <dbReference type="PIRSR" id="PIRSR000137-2"/>
    </source>
</evidence>
<dbReference type="GeneID" id="36330146"/>
<feature type="chain" id="PRO_5010857957" description="Glucose-methanol-choline oxidoreductase N-terminal domain-containing protein" evidence="10">
    <location>
        <begin position="20"/>
        <end position="599"/>
    </location>
</feature>
<evidence type="ECO:0000256" key="4">
    <source>
        <dbReference type="ARBA" id="ARBA00022729"/>
    </source>
</evidence>
<sequence>MQSSHLLIHALQTAGLVLANRLSENSSVTVVVLEAGKAHFEDPLVDKIDGWLQQMMKPDYDWEFFTVPQPHAHDKPARWSRGKGLGGSSAINLLGWTKPEPADIDAWEKLGNPGWNFKRLHEYIKKAERDVNNTIGTDGECHCFMDHRSTLIASRPNLSCLCADEHWCRSIVPEGNAYEVGPQTSGAYKMLSSIDPEKGTRASSVTGYLLPAIHRPNLKVLTEAYVNKFVTRHEGDKLTATGVEFEHGGNVYQVHATKEVILSAGAIKSPNILELSGIGDRRVLEPLGIPVLKDIPGVGANVQEHYTLTGLVLGESGERSVQNRWADGTKEMRQAPDAALSRPAHTSTATTKPEEATEAATYPPGLKEQYDIQLDILRDSQIPDLEIMLLPVSFAAPCKGLRTYELCSVCSHSTIVIGKPYISLPIVISHPFARGTIHISSADPKAAPLIDPRYFEEETERDILLEGFKFARKISNTSPFKDLVVAEVLPGPEVTEDRQIVVFNHVITFIDSAGSLSMMPQDKGGAVDPALRIYGCKNVRVVDLSVVPLTVSAHTQGMNAILITSVNTHLHPAVIVYGLAEMGLFLSPDFEIGNLCAGL</sequence>
<dbReference type="PROSITE" id="PS00624">
    <property type="entry name" value="GMC_OXRED_2"/>
    <property type="match status" value="1"/>
</dbReference>
<keyword evidence="6" id="KW-0560">Oxidoreductase</keyword>
<evidence type="ECO:0000256" key="8">
    <source>
        <dbReference type="RuleBase" id="RU003968"/>
    </source>
</evidence>
<dbReference type="InterPro" id="IPR000172">
    <property type="entry name" value="GMC_OxRdtase_N"/>
</dbReference>
<keyword evidence="14" id="KW-1185">Reference proteome</keyword>
<evidence type="ECO:0000256" key="2">
    <source>
        <dbReference type="ARBA" id="ARBA00010790"/>
    </source>
</evidence>
<gene>
    <name evidence="13" type="ORF">POSPLADRAFT_1140630</name>
</gene>
<keyword evidence="5 7" id="KW-0274">FAD</keyword>
<dbReference type="GO" id="GO:0050660">
    <property type="term" value="F:flavin adenine dinucleotide binding"/>
    <property type="evidence" value="ECO:0007669"/>
    <property type="project" value="InterPro"/>
</dbReference>
<dbReference type="PIRSF" id="PIRSF000137">
    <property type="entry name" value="Alcohol_oxidase"/>
    <property type="match status" value="1"/>
</dbReference>
<evidence type="ECO:0000256" key="1">
    <source>
        <dbReference type="ARBA" id="ARBA00001974"/>
    </source>
</evidence>
<dbReference type="InterPro" id="IPR007867">
    <property type="entry name" value="GMC_OxRtase_C"/>
</dbReference>
<feature type="signal peptide" evidence="10">
    <location>
        <begin position="1"/>
        <end position="19"/>
    </location>
</feature>
<dbReference type="EMBL" id="KZ110596">
    <property type="protein sequence ID" value="OSX62560.1"/>
    <property type="molecule type" value="Genomic_DNA"/>
</dbReference>
<feature type="domain" description="Glucose-methanol-choline oxidoreductase N-terminal" evidence="11">
    <location>
        <begin position="82"/>
        <end position="105"/>
    </location>
</feature>
<evidence type="ECO:0000259" key="12">
    <source>
        <dbReference type="PROSITE" id="PS00624"/>
    </source>
</evidence>
<dbReference type="InterPro" id="IPR036188">
    <property type="entry name" value="FAD/NAD-bd_sf"/>
</dbReference>
<comment type="similarity">
    <text evidence="2 8">Belongs to the GMC oxidoreductase family.</text>
</comment>
<evidence type="ECO:0000313" key="14">
    <source>
        <dbReference type="Proteomes" id="UP000194127"/>
    </source>
</evidence>
<dbReference type="Proteomes" id="UP000194127">
    <property type="component" value="Unassembled WGS sequence"/>
</dbReference>
<dbReference type="Gene3D" id="3.50.50.60">
    <property type="entry name" value="FAD/NAD(P)-binding domain"/>
    <property type="match status" value="1"/>
</dbReference>
<proteinExistence type="inferred from homology"/>
<evidence type="ECO:0000256" key="6">
    <source>
        <dbReference type="ARBA" id="ARBA00023002"/>
    </source>
</evidence>
<feature type="region of interest" description="Disordered" evidence="9">
    <location>
        <begin position="331"/>
        <end position="363"/>
    </location>
</feature>
<evidence type="ECO:0000259" key="11">
    <source>
        <dbReference type="PROSITE" id="PS00623"/>
    </source>
</evidence>
<evidence type="ECO:0000256" key="5">
    <source>
        <dbReference type="ARBA" id="ARBA00022827"/>
    </source>
</evidence>
<dbReference type="SUPFAM" id="SSF54373">
    <property type="entry name" value="FAD-linked reductases, C-terminal domain"/>
    <property type="match status" value="1"/>
</dbReference>
<feature type="domain" description="Glucose-methanol-choline oxidoreductase N-terminal" evidence="12">
    <location>
        <begin position="265"/>
        <end position="279"/>
    </location>
</feature>
<accession>A0A1X6N227</accession>
<dbReference type="Gene3D" id="3.30.560.10">
    <property type="entry name" value="Glucose Oxidase, domain 3"/>
    <property type="match status" value="1"/>
</dbReference>
<dbReference type="AlphaFoldDB" id="A0A1X6N227"/>
<evidence type="ECO:0000256" key="10">
    <source>
        <dbReference type="SAM" id="SignalP"/>
    </source>
</evidence>
<organism evidence="13 14">
    <name type="scientific">Postia placenta MAD-698-R-SB12</name>
    <dbReference type="NCBI Taxonomy" id="670580"/>
    <lineage>
        <taxon>Eukaryota</taxon>
        <taxon>Fungi</taxon>
        <taxon>Dikarya</taxon>
        <taxon>Basidiomycota</taxon>
        <taxon>Agaricomycotina</taxon>
        <taxon>Agaricomycetes</taxon>
        <taxon>Polyporales</taxon>
        <taxon>Adustoporiaceae</taxon>
        <taxon>Rhodonia</taxon>
    </lineage>
</organism>
<dbReference type="SUPFAM" id="SSF51905">
    <property type="entry name" value="FAD/NAD(P)-binding domain"/>
    <property type="match status" value="1"/>
</dbReference>
<feature type="binding site" evidence="7">
    <location>
        <position position="226"/>
    </location>
    <ligand>
        <name>FAD</name>
        <dbReference type="ChEBI" id="CHEBI:57692"/>
    </ligand>
</feature>